<protein>
    <submittedName>
        <fullName evidence="2">TSHSV-HP8</fullName>
    </submittedName>
</protein>
<keyword evidence="1" id="KW-0812">Transmembrane</keyword>
<dbReference type="RefSeq" id="YP_010799374.1">
    <property type="nucleotide sequence ID" value="NC_076637.1"/>
</dbReference>
<keyword evidence="3" id="KW-1185">Reference proteome</keyword>
<sequence>MAEGGKLPSTHIYYPDCRNLGTHCTIHEDQLTLKTMGRRIPIATPTTFKSPLLITIRGIKVGLLPMYCDCPILAGGKRGLKQCDEMFQGKGREFVSRYDRCPPGLSSSTSFVRRGGVSDMPVCSDYLEHKISGPFGIIPETQLKLRFVPPRVVTHPFFPEFRGIGTKYAFSRLSQYEPVHSNDLILNLTVTENYFQHVVLTMSSLHPGILHSMLFPTDVMGEGLCANYSIRATKIFLCLHGLLYICYPNCIETDQYWEADTFMFIGSCTKFDVSKALAGEVVAVTTHTRLVDLFFTHVHEYMYYFYHLSLACVIIVISLAYCKLVMFLMLILTPVATACQFDSANYTTLTCVSNSYYHIRGEFQHHTSVTGDLSCSYYCQNSTLLTYTCCNNTHNHHSMFPQNYWNGSAFQNFSECAGNGEVVGTYCTSKCFVVEKLSDGSMCRTHTNGSSVCSNRTLTFKVPYKHGDFSQSTVKTIHFGYEVQHAPITHRSLETVEQFTAMDSSAIQQYVQAVESVNVTDAFRTLNQLAPFWLAAVYSSLGFNKMSGTLPLTVNLRPEYIEVVNCLTMVTHRNTLQICSNGTIYVCIPACYVFNSSNSEYVTDTKLMETDLQCSGENVSIINDTIIGHSVSFQQHKINTVIRPLALKIYEFVLDYSVYGMIGFLALCYLISFVFMIWLFTAKVLNAMILPFFSSVKTIFQRRAEPKFHQFVQ</sequence>
<proteinExistence type="predicted"/>
<dbReference type="KEGG" id="vg:80537747"/>
<organism evidence="2 3">
    <name type="scientific">Trionyx sinensis hemorrhagic syndrome virus</name>
    <dbReference type="NCBI Taxonomy" id="1705352"/>
    <lineage>
        <taxon>Viruses</taxon>
        <taxon>Riboviria</taxon>
        <taxon>Orthornavirae</taxon>
        <taxon>Pisuviricota</taxon>
        <taxon>Pisoniviricetes</taxon>
        <taxon>Nidovirales</taxon>
        <taxon>Arnidovirineae</taxon>
        <taxon>Cremegaviridae</taxon>
        <taxon>Becregavirinae</taxon>
        <taxon>Sicregavirus</taxon>
        <taxon>Trisihevirus</taxon>
        <taxon>Sicregavirus nixi</taxon>
    </lineage>
</organism>
<evidence type="ECO:0000256" key="1">
    <source>
        <dbReference type="SAM" id="Phobius"/>
    </source>
</evidence>
<keyword evidence="1" id="KW-0472">Membrane</keyword>
<accession>A0AAE7J192</accession>
<dbReference type="GeneID" id="80537747"/>
<name>A0AAE7J192_9NIDO</name>
<dbReference type="Proteomes" id="UP000830367">
    <property type="component" value="Segment"/>
</dbReference>
<evidence type="ECO:0000313" key="2">
    <source>
        <dbReference type="EMBL" id="QNI38739.1"/>
    </source>
</evidence>
<keyword evidence="1" id="KW-1133">Transmembrane helix</keyword>
<feature type="transmembrane region" description="Helical" evidence="1">
    <location>
        <begin position="658"/>
        <end position="678"/>
    </location>
</feature>
<dbReference type="EMBL" id="MH447987">
    <property type="protein sequence ID" value="QNI38739.1"/>
    <property type="molecule type" value="Genomic_RNA"/>
</dbReference>
<reference evidence="2" key="1">
    <citation type="journal article" date="2019" name="Arch. Virol.">
        <title>Complete genome sequence and analysis of a new lethal arterivirus, Trionyx sinensis hemorrhagic syndrome virus (TSHSV), amplified from an infected Chinese softshell turtle.</title>
        <authorList>
            <person name="Lyu S."/>
            <person name="Yuan X."/>
            <person name="Zhang H."/>
            <person name="Shi W."/>
            <person name="Hang X."/>
            <person name="Liu L."/>
            <person name="Cao Z."/>
            <person name="Wu Y."/>
        </authorList>
    </citation>
    <scope>NUCLEOTIDE SEQUENCE</scope>
    <source>
        <strain evidence="2">NX1</strain>
    </source>
</reference>
<evidence type="ECO:0000313" key="3">
    <source>
        <dbReference type="Proteomes" id="UP000830367"/>
    </source>
</evidence>
<feature type="transmembrane region" description="Helical" evidence="1">
    <location>
        <begin position="301"/>
        <end position="322"/>
    </location>
</feature>